<evidence type="ECO:0000313" key="10">
    <source>
        <dbReference type="Proteomes" id="UP000242146"/>
    </source>
</evidence>
<evidence type="ECO:0000256" key="1">
    <source>
        <dbReference type="ARBA" id="ARBA00023015"/>
    </source>
</evidence>
<dbReference type="PROSITE" id="PS50888">
    <property type="entry name" value="BHLH"/>
    <property type="match status" value="1"/>
</dbReference>
<dbReference type="Proteomes" id="UP000242146">
    <property type="component" value="Unassembled WGS sequence"/>
</dbReference>
<accession>A0A1X2G815</accession>
<evidence type="ECO:0000313" key="9">
    <source>
        <dbReference type="EMBL" id="ORX47422.1"/>
    </source>
</evidence>
<sequence length="284" mass="32053">MEPLIEYDETYDPTHKSSSITSIDSIPSLCSTSTIADQDEELEEPSLIDEWVNMVPLDPKLSGPLKIAFNQTSSEPAKSTPHDPLQESAPTLDKTSCLSKDERRANHIASEQKRRQNIKNGFQQLTELIPSLKSMPHSKSTILFKASEYIRHNEKRNKALRERLRQLQHRLALTSMAYDRVSPSTYASTQKRIRILQQQLAEQQRLLLMHNILPPAMQAPPNPSGSFMPSNTYMSSPMPQPQPHHPGITMPSSPTFQSTPCLHIPADVDDEPYVANPTFLHFHA</sequence>
<evidence type="ECO:0000256" key="6">
    <source>
        <dbReference type="SAM" id="Coils"/>
    </source>
</evidence>
<dbReference type="Pfam" id="PF00010">
    <property type="entry name" value="HLH"/>
    <property type="match status" value="1"/>
</dbReference>
<dbReference type="GO" id="GO:0046983">
    <property type="term" value="F:protein dimerization activity"/>
    <property type="evidence" value="ECO:0007669"/>
    <property type="project" value="InterPro"/>
</dbReference>
<dbReference type="STRING" id="101127.A0A1X2G815"/>
<dbReference type="OrthoDB" id="2287976at2759"/>
<evidence type="ECO:0000256" key="5">
    <source>
        <dbReference type="ARBA" id="ARBA00023242"/>
    </source>
</evidence>
<feature type="compositionally biased region" description="Acidic residues" evidence="7">
    <location>
        <begin position="1"/>
        <end position="11"/>
    </location>
</feature>
<feature type="region of interest" description="Disordered" evidence="7">
    <location>
        <begin position="72"/>
        <end position="99"/>
    </location>
</feature>
<dbReference type="GO" id="GO:0003677">
    <property type="term" value="F:DNA binding"/>
    <property type="evidence" value="ECO:0007669"/>
    <property type="project" value="UniProtKB-KW"/>
</dbReference>
<organism evidence="9 10">
    <name type="scientific">Hesseltinella vesiculosa</name>
    <dbReference type="NCBI Taxonomy" id="101127"/>
    <lineage>
        <taxon>Eukaryota</taxon>
        <taxon>Fungi</taxon>
        <taxon>Fungi incertae sedis</taxon>
        <taxon>Mucoromycota</taxon>
        <taxon>Mucoromycotina</taxon>
        <taxon>Mucoromycetes</taxon>
        <taxon>Mucorales</taxon>
        <taxon>Cunninghamellaceae</taxon>
        <taxon>Hesseltinella</taxon>
    </lineage>
</organism>
<feature type="coiled-coil region" evidence="6">
    <location>
        <begin position="150"/>
        <end position="206"/>
    </location>
</feature>
<keyword evidence="6" id="KW-0175">Coiled coil</keyword>
<evidence type="ECO:0000256" key="7">
    <source>
        <dbReference type="SAM" id="MobiDB-lite"/>
    </source>
</evidence>
<comment type="caution">
    <text evidence="9">The sequence shown here is derived from an EMBL/GenBank/DDBJ whole genome shotgun (WGS) entry which is preliminary data.</text>
</comment>
<dbReference type="PANTHER" id="PTHR10328:SF3">
    <property type="entry name" value="PROTEIN MAX"/>
    <property type="match status" value="1"/>
</dbReference>
<reference evidence="9 10" key="1">
    <citation type="submission" date="2016-07" db="EMBL/GenBank/DDBJ databases">
        <title>Pervasive Adenine N6-methylation of Active Genes in Fungi.</title>
        <authorList>
            <consortium name="DOE Joint Genome Institute"/>
            <person name="Mondo S.J."/>
            <person name="Dannebaum R.O."/>
            <person name="Kuo R.C."/>
            <person name="Labutti K."/>
            <person name="Haridas S."/>
            <person name="Kuo A."/>
            <person name="Salamov A."/>
            <person name="Ahrendt S.R."/>
            <person name="Lipzen A."/>
            <person name="Sullivan W."/>
            <person name="Andreopoulos W.B."/>
            <person name="Clum A."/>
            <person name="Lindquist E."/>
            <person name="Daum C."/>
            <person name="Ramamoorthy G.K."/>
            <person name="Gryganskyi A."/>
            <person name="Culley D."/>
            <person name="Magnuson J.K."/>
            <person name="James T.Y."/>
            <person name="O'Malley M.A."/>
            <person name="Stajich J.E."/>
            <person name="Spatafora J.W."/>
            <person name="Visel A."/>
            <person name="Grigoriev I.V."/>
        </authorList>
    </citation>
    <scope>NUCLEOTIDE SEQUENCE [LARGE SCALE GENOMIC DNA]</scope>
    <source>
        <strain evidence="9 10">NRRL 3301</strain>
    </source>
</reference>
<dbReference type="InterPro" id="IPR011598">
    <property type="entry name" value="bHLH_dom"/>
</dbReference>
<name>A0A1X2G815_9FUNG</name>
<proteinExistence type="predicted"/>
<dbReference type="SUPFAM" id="SSF47459">
    <property type="entry name" value="HLH, helix-loop-helix DNA-binding domain"/>
    <property type="match status" value="1"/>
</dbReference>
<dbReference type="PANTHER" id="PTHR10328">
    <property type="entry name" value="PROTEIN MAX MYC-ASSOCIATED FACTOR X"/>
    <property type="match status" value="1"/>
</dbReference>
<keyword evidence="5" id="KW-0539">Nucleus</keyword>
<keyword evidence="4" id="KW-0804">Transcription</keyword>
<evidence type="ECO:0000256" key="3">
    <source>
        <dbReference type="ARBA" id="ARBA00023159"/>
    </source>
</evidence>
<dbReference type="GO" id="GO:0045944">
    <property type="term" value="P:positive regulation of transcription by RNA polymerase II"/>
    <property type="evidence" value="ECO:0007669"/>
    <property type="project" value="TreeGrafter"/>
</dbReference>
<dbReference type="CDD" id="cd11405">
    <property type="entry name" value="bHLHzip_MLXIP_like"/>
    <property type="match status" value="1"/>
</dbReference>
<keyword evidence="2" id="KW-0238">DNA-binding</keyword>
<dbReference type="GO" id="GO:0003700">
    <property type="term" value="F:DNA-binding transcription factor activity"/>
    <property type="evidence" value="ECO:0007669"/>
    <property type="project" value="TreeGrafter"/>
</dbReference>
<dbReference type="AlphaFoldDB" id="A0A1X2G815"/>
<dbReference type="SMART" id="SM00353">
    <property type="entry name" value="HLH"/>
    <property type="match status" value="1"/>
</dbReference>
<keyword evidence="3" id="KW-0010">Activator</keyword>
<feature type="region of interest" description="Disordered" evidence="7">
    <location>
        <begin position="1"/>
        <end position="20"/>
    </location>
</feature>
<protein>
    <recommendedName>
        <fullName evidence="8">BHLH domain-containing protein</fullName>
    </recommendedName>
</protein>
<keyword evidence="1" id="KW-0805">Transcription regulation</keyword>
<evidence type="ECO:0000256" key="4">
    <source>
        <dbReference type="ARBA" id="ARBA00023163"/>
    </source>
</evidence>
<gene>
    <name evidence="9" type="ORF">DM01DRAFT_1410186</name>
</gene>
<dbReference type="InterPro" id="IPR036638">
    <property type="entry name" value="HLH_DNA-bd_sf"/>
</dbReference>
<dbReference type="GO" id="GO:0090575">
    <property type="term" value="C:RNA polymerase II transcription regulator complex"/>
    <property type="evidence" value="ECO:0007669"/>
    <property type="project" value="TreeGrafter"/>
</dbReference>
<dbReference type="EMBL" id="MCGT01000033">
    <property type="protein sequence ID" value="ORX47422.1"/>
    <property type="molecule type" value="Genomic_DNA"/>
</dbReference>
<evidence type="ECO:0000259" key="8">
    <source>
        <dbReference type="PROSITE" id="PS50888"/>
    </source>
</evidence>
<evidence type="ECO:0000256" key="2">
    <source>
        <dbReference type="ARBA" id="ARBA00023125"/>
    </source>
</evidence>
<dbReference type="Gene3D" id="4.10.280.10">
    <property type="entry name" value="Helix-loop-helix DNA-binding domain"/>
    <property type="match status" value="1"/>
</dbReference>
<keyword evidence="10" id="KW-1185">Reference proteome</keyword>
<feature type="domain" description="BHLH" evidence="8">
    <location>
        <begin position="102"/>
        <end position="153"/>
    </location>
</feature>